<proteinExistence type="predicted"/>
<accession>A0A942U561</accession>
<keyword evidence="2" id="KW-1185">Reference proteome</keyword>
<dbReference type="AlphaFoldDB" id="A0A942U561"/>
<protein>
    <submittedName>
        <fullName evidence="1">Uncharacterized protein</fullName>
    </submittedName>
</protein>
<name>A0A942U561_9BACI</name>
<organism evidence="1 2">
    <name type="scientific">Neobacillus rhizophilus</name>
    <dbReference type="NCBI Taxonomy" id="2833579"/>
    <lineage>
        <taxon>Bacteria</taxon>
        <taxon>Bacillati</taxon>
        <taxon>Bacillota</taxon>
        <taxon>Bacilli</taxon>
        <taxon>Bacillales</taxon>
        <taxon>Bacillaceae</taxon>
        <taxon>Neobacillus</taxon>
    </lineage>
</organism>
<dbReference type="RefSeq" id="WP_213119412.1">
    <property type="nucleotide sequence ID" value="NZ_JAGYPF010000004.1"/>
</dbReference>
<evidence type="ECO:0000313" key="2">
    <source>
        <dbReference type="Proteomes" id="UP000679749"/>
    </source>
</evidence>
<dbReference type="Proteomes" id="UP000679749">
    <property type="component" value="Unassembled WGS sequence"/>
</dbReference>
<evidence type="ECO:0000313" key="1">
    <source>
        <dbReference type="EMBL" id="MBS4214911.1"/>
    </source>
</evidence>
<sequence length="160" mass="18441">MSEPVFGMKPSRKFANGTIHENGSGKFQILDRFLENNVIMLKYQWLDSGEIEVNKEVNINASIWKFQKSHGLIDSPTYTPHIDAFTPAENHELLEQILNLEQDSISTQQGLKEHLDLLERTILEQSKDISKLMELVTQNQHTLSELVKDRDLLNKLIDKI</sequence>
<dbReference type="EMBL" id="JAGYPF010000004">
    <property type="protein sequence ID" value="MBS4214911.1"/>
    <property type="molecule type" value="Genomic_DNA"/>
</dbReference>
<gene>
    <name evidence="1" type="ORF">KHA99_20905</name>
</gene>
<reference evidence="1" key="1">
    <citation type="submission" date="2021-05" db="EMBL/GenBank/DDBJ databases">
        <title>Novel Bacillus species.</title>
        <authorList>
            <person name="Liu G."/>
        </authorList>
    </citation>
    <scope>NUCLEOTIDE SEQUENCE</scope>
    <source>
        <strain evidence="1">FJAT-49825</strain>
    </source>
</reference>
<comment type="caution">
    <text evidence="1">The sequence shown here is derived from an EMBL/GenBank/DDBJ whole genome shotgun (WGS) entry which is preliminary data.</text>
</comment>